<name>H0WA80_CAVPO</name>
<accession>H0WA80</accession>
<dbReference type="PANTHER" id="PTHR16253">
    <property type="entry name" value="TETRATRICOPEPTIDE REPEAT PROTEIN 22"/>
    <property type="match status" value="1"/>
</dbReference>
<dbReference type="InParanoid" id="H0WA80"/>
<reference evidence="2" key="1">
    <citation type="journal article" date="2011" name="Nature">
        <title>A high-resolution map of human evolutionary constraint using 29 mammals.</title>
        <authorList>
            <person name="Lindblad-Toh K."/>
            <person name="Garber M."/>
            <person name="Zuk O."/>
            <person name="Lin M.F."/>
            <person name="Parker B.J."/>
            <person name="Washietl S."/>
            <person name="Kheradpour P."/>
            <person name="Ernst J."/>
            <person name="Jordan G."/>
            <person name="Mauceli E."/>
            <person name="Ward L.D."/>
            <person name="Lowe C.B."/>
            <person name="Holloway A.K."/>
            <person name="Clamp M."/>
            <person name="Gnerre S."/>
            <person name="Alfoldi J."/>
            <person name="Beal K."/>
            <person name="Chang J."/>
            <person name="Clawson H."/>
            <person name="Cuff J."/>
            <person name="Di Palma F."/>
            <person name="Fitzgerald S."/>
            <person name="Flicek P."/>
            <person name="Guttman M."/>
            <person name="Hubisz M.J."/>
            <person name="Jaffe D.B."/>
            <person name="Jungreis I."/>
            <person name="Kent W.J."/>
            <person name="Kostka D."/>
            <person name="Lara M."/>
            <person name="Martins A.L."/>
            <person name="Massingham T."/>
            <person name="Moltke I."/>
            <person name="Raney B.J."/>
            <person name="Rasmussen M.D."/>
            <person name="Robinson J."/>
            <person name="Stark A."/>
            <person name="Vilella A.J."/>
            <person name="Wen J."/>
            <person name="Xie X."/>
            <person name="Zody M.C."/>
            <person name="Baldwin J."/>
            <person name="Bloom T."/>
            <person name="Chin C.W."/>
            <person name="Heiman D."/>
            <person name="Nicol R."/>
            <person name="Nusbaum C."/>
            <person name="Young S."/>
            <person name="Wilkinson J."/>
            <person name="Worley K.C."/>
            <person name="Kovar C.L."/>
            <person name="Muzny D.M."/>
            <person name="Gibbs R.A."/>
            <person name="Cree A."/>
            <person name="Dihn H.H."/>
            <person name="Fowler G."/>
            <person name="Jhangiani S."/>
            <person name="Joshi V."/>
            <person name="Lee S."/>
            <person name="Lewis L.R."/>
            <person name="Nazareth L.V."/>
            <person name="Okwuonu G."/>
            <person name="Santibanez J."/>
            <person name="Warren W.C."/>
            <person name="Mardis E.R."/>
            <person name="Weinstock G.M."/>
            <person name="Wilson R.K."/>
            <person name="Delehaunty K."/>
            <person name="Dooling D."/>
            <person name="Fronik C."/>
            <person name="Fulton L."/>
            <person name="Fulton B."/>
            <person name="Graves T."/>
            <person name="Minx P."/>
            <person name="Sodergren E."/>
            <person name="Birney E."/>
            <person name="Margulies E.H."/>
            <person name="Herrero J."/>
            <person name="Green E.D."/>
            <person name="Haussler D."/>
            <person name="Siepel A."/>
            <person name="Goldman N."/>
            <person name="Pollard K.S."/>
            <person name="Pedersen J.S."/>
            <person name="Lander E.S."/>
            <person name="Kellis M."/>
        </authorList>
    </citation>
    <scope>NUCLEOTIDE SEQUENCE [LARGE SCALE GENOMIC DNA]</scope>
    <source>
        <strain evidence="2">2N</strain>
    </source>
</reference>
<dbReference type="AlphaFoldDB" id="H0WA80"/>
<dbReference type="HOGENOM" id="CLU_034944_0_0_1"/>
<dbReference type="Gene3D" id="1.25.40.10">
    <property type="entry name" value="Tetratricopeptide repeat domain"/>
    <property type="match status" value="1"/>
</dbReference>
<dbReference type="Bgee" id="ENSCPOG00000020552">
    <property type="expression patterns" value="Expressed in uterine cervix and 4 other cell types or tissues"/>
</dbReference>
<dbReference type="PANTHER" id="PTHR16253:SF0">
    <property type="entry name" value="TETRATRICOPEPTIDE REPEAT PROTEIN 22"/>
    <property type="match status" value="1"/>
</dbReference>
<dbReference type="SMART" id="SM00028">
    <property type="entry name" value="TPR"/>
    <property type="match status" value="2"/>
</dbReference>
<dbReference type="Ensembl" id="ENSCPOT00000027370.2">
    <property type="protein sequence ID" value="ENSCPOP00000019891.2"/>
    <property type="gene ID" value="ENSCPOG00000020552.2"/>
</dbReference>
<dbReference type="InterPro" id="IPR042342">
    <property type="entry name" value="TTC22"/>
</dbReference>
<dbReference type="eggNOG" id="ENOG502QPNX">
    <property type="taxonomic scope" value="Eukaryota"/>
</dbReference>
<dbReference type="VEuPathDB" id="HostDB:ENSCPOG00000020552"/>
<dbReference type="STRING" id="10141.ENSCPOP00000019891"/>
<sequence>MAEPEAAPDDLDALIGDMDYLPGHFHLEMQLNFEPCSPAPLRARDLQLQREGARRELELATGPQRPAVQHLLGVFAFYLEELDEARERFLEVAREDPGNLNAWANLTHVYGRLGQEQEEEACAARLAGLMGLDENPEASGAEALRAARCLAEQGYAHGFDVGCASLQERARVLVAGLALYDKALGYGQQIPAEEKRGWYFTMATLFIRLDSIFLELGGEEQKRLPAFNRTLALLQQVLKASNPALAWCYLGMLLERKDTFSTTPMGIHDCGYSGTDPLDCFGKAIEIAKDRPLILNRLAKIFHFLGKQDMAIGTCNMALDVLGDPELNWQAYCTRAKVAYLHDLERAKAGLGGMPDRSHLAHAKADLEQVVRVCPGLRTYLDIGQVSSCLAWLAEGSPGTACGTEPAPKALTRVGAQLPRLPQPVGQGYAVMCGASKEAWCLSTC</sequence>
<dbReference type="OMA" id="HHRALAW"/>
<evidence type="ECO:0000313" key="2">
    <source>
        <dbReference type="Proteomes" id="UP000005447"/>
    </source>
</evidence>
<dbReference type="SUPFAM" id="SSF48452">
    <property type="entry name" value="TPR-like"/>
    <property type="match status" value="1"/>
</dbReference>
<evidence type="ECO:0000313" key="1">
    <source>
        <dbReference type="Ensembl" id="ENSCPOP00000019891.2"/>
    </source>
</evidence>
<reference evidence="1" key="2">
    <citation type="submission" date="2025-08" db="UniProtKB">
        <authorList>
            <consortium name="Ensembl"/>
        </authorList>
    </citation>
    <scope>IDENTIFICATION</scope>
    <source>
        <strain evidence="1">2N</strain>
    </source>
</reference>
<protein>
    <submittedName>
        <fullName evidence="1">Tetratricopeptide repeat domain 22</fullName>
    </submittedName>
</protein>
<dbReference type="Proteomes" id="UP000005447">
    <property type="component" value="Unassembled WGS sequence"/>
</dbReference>
<dbReference type="EMBL" id="AAKN02049415">
    <property type="status" value="NOT_ANNOTATED_CDS"/>
    <property type="molecule type" value="Genomic_DNA"/>
</dbReference>
<reference evidence="1" key="3">
    <citation type="submission" date="2025-09" db="UniProtKB">
        <authorList>
            <consortium name="Ensembl"/>
        </authorList>
    </citation>
    <scope>IDENTIFICATION</scope>
    <source>
        <strain evidence="1">2N</strain>
    </source>
</reference>
<proteinExistence type="predicted"/>
<organism evidence="1 2">
    <name type="scientific">Cavia porcellus</name>
    <name type="common">Guinea pig</name>
    <dbReference type="NCBI Taxonomy" id="10141"/>
    <lineage>
        <taxon>Eukaryota</taxon>
        <taxon>Metazoa</taxon>
        <taxon>Chordata</taxon>
        <taxon>Craniata</taxon>
        <taxon>Vertebrata</taxon>
        <taxon>Euteleostomi</taxon>
        <taxon>Mammalia</taxon>
        <taxon>Eutheria</taxon>
        <taxon>Euarchontoglires</taxon>
        <taxon>Glires</taxon>
        <taxon>Rodentia</taxon>
        <taxon>Hystricomorpha</taxon>
        <taxon>Caviidae</taxon>
        <taxon>Cavia</taxon>
    </lineage>
</organism>
<dbReference type="InterPro" id="IPR011990">
    <property type="entry name" value="TPR-like_helical_dom_sf"/>
</dbReference>
<dbReference type="GeneTree" id="ENSGT00390000007658"/>
<gene>
    <name evidence="1" type="primary">TTC22</name>
</gene>
<dbReference type="InterPro" id="IPR019734">
    <property type="entry name" value="TPR_rpt"/>
</dbReference>
<keyword evidence="2" id="KW-1185">Reference proteome</keyword>